<keyword evidence="2" id="KW-1185">Reference proteome</keyword>
<sequence>MQTYDTLVEALDDLNRKGFTLDFNLAGDSLICRSKDLQLSPEQFHIVDVYRFEGVSDPDDNSILYAIESKDGQKGTLVNAYGAYADELSDEMVEKLKID</sequence>
<reference evidence="2" key="1">
    <citation type="journal article" date="2019" name="Int. J. Syst. Evol. Microbiol.">
        <title>The Global Catalogue of Microorganisms (GCM) 10K type strain sequencing project: providing services to taxonomists for standard genome sequencing and annotation.</title>
        <authorList>
            <consortium name="The Broad Institute Genomics Platform"/>
            <consortium name="The Broad Institute Genome Sequencing Center for Infectious Disease"/>
            <person name="Wu L."/>
            <person name="Ma J."/>
        </authorList>
    </citation>
    <scope>NUCLEOTIDE SEQUENCE [LARGE SCALE GENOMIC DNA]</scope>
    <source>
        <strain evidence="2">CCUG 55608</strain>
    </source>
</reference>
<dbReference type="EMBL" id="JBHTLP010000021">
    <property type="protein sequence ID" value="MFD1144474.1"/>
    <property type="molecule type" value="Genomic_DNA"/>
</dbReference>
<gene>
    <name evidence="1" type="ORF">ACFQ4C_25325</name>
</gene>
<dbReference type="Proteomes" id="UP001597116">
    <property type="component" value="Unassembled WGS sequence"/>
</dbReference>
<accession>A0ABW3QCF9</accession>
<evidence type="ECO:0000313" key="1">
    <source>
        <dbReference type="EMBL" id="MFD1144474.1"/>
    </source>
</evidence>
<dbReference type="RefSeq" id="WP_265988647.1">
    <property type="nucleotide sequence ID" value="NZ_CP110973.1"/>
</dbReference>
<evidence type="ECO:0000313" key="2">
    <source>
        <dbReference type="Proteomes" id="UP001597116"/>
    </source>
</evidence>
<protein>
    <submittedName>
        <fullName evidence="1">Phosphoribosylpyrophosphate synthetase</fullName>
    </submittedName>
</protein>
<name>A0ABW3QCF9_9BACT</name>
<organism evidence="1 2">
    <name type="scientific">Larkinella insperata</name>
    <dbReference type="NCBI Taxonomy" id="332158"/>
    <lineage>
        <taxon>Bacteria</taxon>
        <taxon>Pseudomonadati</taxon>
        <taxon>Bacteroidota</taxon>
        <taxon>Cytophagia</taxon>
        <taxon>Cytophagales</taxon>
        <taxon>Spirosomataceae</taxon>
        <taxon>Larkinella</taxon>
    </lineage>
</organism>
<comment type="caution">
    <text evidence="1">The sequence shown here is derived from an EMBL/GenBank/DDBJ whole genome shotgun (WGS) entry which is preliminary data.</text>
</comment>
<proteinExistence type="predicted"/>